<evidence type="ECO:0000313" key="1">
    <source>
        <dbReference type="EMBL" id="OSQ39563.1"/>
    </source>
</evidence>
<proteinExistence type="predicted"/>
<dbReference type="STRING" id="1293891.TMES_05985"/>
<comment type="caution">
    <text evidence="1">The sequence shown here is derived from an EMBL/GenBank/DDBJ whole genome shotgun (WGS) entry which is preliminary data.</text>
</comment>
<accession>A0A1Y2L4U6</accession>
<dbReference type="AlphaFoldDB" id="A0A1Y2L4U6"/>
<sequence>MVYMARFVVLVQAQCEIPLTLPAKPLIHCGLAFQIYAALNKTRRYCRISGIKGGGVIDSAGGKPYTADLEFYWITFIRTEYVQ</sequence>
<organism evidence="1 2">
    <name type="scientific">Thalassospira mesophila</name>
    <dbReference type="NCBI Taxonomy" id="1293891"/>
    <lineage>
        <taxon>Bacteria</taxon>
        <taxon>Pseudomonadati</taxon>
        <taxon>Pseudomonadota</taxon>
        <taxon>Alphaproteobacteria</taxon>
        <taxon>Rhodospirillales</taxon>
        <taxon>Thalassospiraceae</taxon>
        <taxon>Thalassospira</taxon>
    </lineage>
</organism>
<dbReference type="EMBL" id="JFKA01000002">
    <property type="protein sequence ID" value="OSQ39563.1"/>
    <property type="molecule type" value="Genomic_DNA"/>
</dbReference>
<reference evidence="1 2" key="1">
    <citation type="submission" date="2014-03" db="EMBL/GenBank/DDBJ databases">
        <title>The draft genome sequence of Thalassospira mesophila JCM 18969.</title>
        <authorList>
            <person name="Lai Q."/>
            <person name="Shao Z."/>
        </authorList>
    </citation>
    <scope>NUCLEOTIDE SEQUENCE [LARGE SCALE GENOMIC DNA]</scope>
    <source>
        <strain evidence="1 2">JCM 18969</strain>
    </source>
</reference>
<dbReference type="Proteomes" id="UP000193391">
    <property type="component" value="Unassembled WGS sequence"/>
</dbReference>
<evidence type="ECO:0000313" key="2">
    <source>
        <dbReference type="Proteomes" id="UP000193391"/>
    </source>
</evidence>
<protein>
    <submittedName>
        <fullName evidence="1">Uncharacterized protein</fullName>
    </submittedName>
</protein>
<gene>
    <name evidence="1" type="ORF">TMES_05985</name>
</gene>
<name>A0A1Y2L4U6_9PROT</name>
<keyword evidence="2" id="KW-1185">Reference proteome</keyword>